<keyword evidence="2" id="KW-1185">Reference proteome</keyword>
<dbReference type="Proteomes" id="UP000324222">
    <property type="component" value="Unassembled WGS sequence"/>
</dbReference>
<evidence type="ECO:0000313" key="1">
    <source>
        <dbReference type="EMBL" id="MPC40087.1"/>
    </source>
</evidence>
<comment type="caution">
    <text evidence="1">The sequence shown here is derived from an EMBL/GenBank/DDBJ whole genome shotgun (WGS) entry which is preliminary data.</text>
</comment>
<reference evidence="1 2" key="1">
    <citation type="submission" date="2019-05" db="EMBL/GenBank/DDBJ databases">
        <title>Another draft genome of Portunus trituberculatus and its Hox gene families provides insights of decapod evolution.</title>
        <authorList>
            <person name="Jeong J.-H."/>
            <person name="Song I."/>
            <person name="Kim S."/>
            <person name="Choi T."/>
            <person name="Kim D."/>
            <person name="Ryu S."/>
            <person name="Kim W."/>
        </authorList>
    </citation>
    <scope>NUCLEOTIDE SEQUENCE [LARGE SCALE GENOMIC DNA]</scope>
    <source>
        <tissue evidence="1">Muscle</tissue>
    </source>
</reference>
<dbReference type="AlphaFoldDB" id="A0A5B7F3G5"/>
<protein>
    <submittedName>
        <fullName evidence="1">Uncharacterized protein</fullName>
    </submittedName>
</protein>
<gene>
    <name evidence="1" type="ORF">E2C01_033640</name>
</gene>
<proteinExistence type="predicted"/>
<name>A0A5B7F3G5_PORTR</name>
<organism evidence="1 2">
    <name type="scientific">Portunus trituberculatus</name>
    <name type="common">Swimming crab</name>
    <name type="synonym">Neptunus trituberculatus</name>
    <dbReference type="NCBI Taxonomy" id="210409"/>
    <lineage>
        <taxon>Eukaryota</taxon>
        <taxon>Metazoa</taxon>
        <taxon>Ecdysozoa</taxon>
        <taxon>Arthropoda</taxon>
        <taxon>Crustacea</taxon>
        <taxon>Multicrustacea</taxon>
        <taxon>Malacostraca</taxon>
        <taxon>Eumalacostraca</taxon>
        <taxon>Eucarida</taxon>
        <taxon>Decapoda</taxon>
        <taxon>Pleocyemata</taxon>
        <taxon>Brachyura</taxon>
        <taxon>Eubrachyura</taxon>
        <taxon>Portunoidea</taxon>
        <taxon>Portunidae</taxon>
        <taxon>Portuninae</taxon>
        <taxon>Portunus</taxon>
    </lineage>
</organism>
<sequence length="64" mass="7514">MAPRSSSICTSVRLPAPLRFPSRRRRKNNEIYRPPLIQENNIPLTDSQLERDVCKKRIMPPKLQ</sequence>
<accession>A0A5B7F3G5</accession>
<dbReference type="EMBL" id="VSRR010004574">
    <property type="protein sequence ID" value="MPC40087.1"/>
    <property type="molecule type" value="Genomic_DNA"/>
</dbReference>
<evidence type="ECO:0000313" key="2">
    <source>
        <dbReference type="Proteomes" id="UP000324222"/>
    </source>
</evidence>